<evidence type="ECO:0000313" key="2">
    <source>
        <dbReference type="EMBL" id="CAJ1387968.1"/>
    </source>
</evidence>
<comment type="caution">
    <text evidence="2">The sequence shown here is derived from an EMBL/GenBank/DDBJ whole genome shotgun (WGS) entry which is preliminary data.</text>
</comment>
<keyword evidence="3" id="KW-1185">Reference proteome</keyword>
<feature type="transmembrane region" description="Helical" evidence="1">
    <location>
        <begin position="42"/>
        <end position="64"/>
    </location>
</feature>
<dbReference type="Proteomes" id="UP001178507">
    <property type="component" value="Unassembled WGS sequence"/>
</dbReference>
<keyword evidence="1" id="KW-0472">Membrane</keyword>
<proteinExistence type="predicted"/>
<evidence type="ECO:0000256" key="1">
    <source>
        <dbReference type="SAM" id="Phobius"/>
    </source>
</evidence>
<sequence length="502" mass="57457">MTFWGREVLADVVRRDTDPAAALLQAGTNRARSQILQFERRFASVLSLWFVTLPGVAALASVLAPWVRFRVVFAVSGLAHFCASGILVYIYHPSVAPDLFEMKAKHREAASNEELKGFLEVAGLRDQYGKVFNNPGEISPDDFKDMLQRMNVYQVPKHTFHDCDDGPLSIVDLPLYDMSLNGVAKCVVDVVMDVDGPVPKAQMREVQPMMYGKAHMVDWKNNVKYMKKYVHYIFEHMRGFQCRNHVLRSQEEGKPENDKTEDEWNSGFDFIEEFGPRDNVKNRQLRWITIQTSTDSSPIYKWPSMLVEKCLRNLSSDGVLAAVHEKWPLTLYDIDGRLLSEASYVTHTDFMKMLDSAWYPKENSDANIMAVLKRKPLNDKVDFLVEESRLIYDYYRKGGTDLTDDFDKKVEWETKWIKAAMAGKKGKDLPVRCFVRYTSPFQEANAERARREHQAEENMYSASKTNLDLAESVGAGADPVHRQARLRQATSSSANPPFPHCW</sequence>
<keyword evidence="1" id="KW-0812">Transmembrane</keyword>
<protein>
    <submittedName>
        <fullName evidence="2">Uncharacterized protein</fullName>
    </submittedName>
</protein>
<gene>
    <name evidence="2" type="ORF">EVOR1521_LOCUS13929</name>
</gene>
<dbReference type="AlphaFoldDB" id="A0AA36IJN3"/>
<organism evidence="2 3">
    <name type="scientific">Effrenium voratum</name>
    <dbReference type="NCBI Taxonomy" id="2562239"/>
    <lineage>
        <taxon>Eukaryota</taxon>
        <taxon>Sar</taxon>
        <taxon>Alveolata</taxon>
        <taxon>Dinophyceae</taxon>
        <taxon>Suessiales</taxon>
        <taxon>Symbiodiniaceae</taxon>
        <taxon>Effrenium</taxon>
    </lineage>
</organism>
<accession>A0AA36IJN3</accession>
<dbReference type="EMBL" id="CAUJNA010001613">
    <property type="protein sequence ID" value="CAJ1387968.1"/>
    <property type="molecule type" value="Genomic_DNA"/>
</dbReference>
<evidence type="ECO:0000313" key="3">
    <source>
        <dbReference type="Proteomes" id="UP001178507"/>
    </source>
</evidence>
<feature type="transmembrane region" description="Helical" evidence="1">
    <location>
        <begin position="71"/>
        <end position="91"/>
    </location>
</feature>
<keyword evidence="1" id="KW-1133">Transmembrane helix</keyword>
<reference evidence="2" key="1">
    <citation type="submission" date="2023-08" db="EMBL/GenBank/DDBJ databases">
        <authorList>
            <person name="Chen Y."/>
            <person name="Shah S."/>
            <person name="Dougan E. K."/>
            <person name="Thang M."/>
            <person name="Chan C."/>
        </authorList>
    </citation>
    <scope>NUCLEOTIDE SEQUENCE</scope>
</reference>
<name>A0AA36IJN3_9DINO</name>